<dbReference type="InterPro" id="IPR036942">
    <property type="entry name" value="Beta-barrel_TonB_sf"/>
</dbReference>
<accession>A0AAD4ALM3</accession>
<evidence type="ECO:0000313" key="13">
    <source>
        <dbReference type="EMBL" id="KAF7774967.1"/>
    </source>
</evidence>
<evidence type="ECO:0000256" key="10">
    <source>
        <dbReference type="SAM" id="SignalP"/>
    </source>
</evidence>
<comment type="subcellular location">
    <subcellularLocation>
        <location evidence="1 8">Cell outer membrane</location>
        <topology evidence="1 8">Multi-pass membrane protein</topology>
    </subcellularLocation>
</comment>
<dbReference type="Proteomes" id="UP000016487">
    <property type="component" value="Unassembled WGS sequence"/>
</dbReference>
<dbReference type="Gene3D" id="2.170.130.10">
    <property type="entry name" value="TonB-dependent receptor, plug domain"/>
    <property type="match status" value="1"/>
</dbReference>
<dbReference type="RefSeq" id="WP_021032309.1">
    <property type="nucleotide sequence ID" value="NZ_AHBZ03000012.1"/>
</dbReference>
<keyword evidence="7 8" id="KW-0998">Cell outer membrane</keyword>
<feature type="domain" description="TonB-dependent receptor plug" evidence="12">
    <location>
        <begin position="51"/>
        <end position="137"/>
    </location>
</feature>
<keyword evidence="3 8" id="KW-1134">Transmembrane beta strand</keyword>
<dbReference type="Gene3D" id="2.40.170.20">
    <property type="entry name" value="TonB-dependent receptor, beta-barrel domain"/>
    <property type="match status" value="1"/>
</dbReference>
<dbReference type="InterPro" id="IPR039426">
    <property type="entry name" value="TonB-dep_rcpt-like"/>
</dbReference>
<dbReference type="Pfam" id="PF00593">
    <property type="entry name" value="TonB_dep_Rec_b-barrel"/>
    <property type="match status" value="1"/>
</dbReference>
<dbReference type="EMBL" id="AHBZ03000012">
    <property type="protein sequence ID" value="KAF7774967.1"/>
    <property type="molecule type" value="Genomic_DNA"/>
</dbReference>
<dbReference type="InterPro" id="IPR000531">
    <property type="entry name" value="Beta-barrel_TonB"/>
</dbReference>
<feature type="domain" description="TonB-dependent receptor-like beta-barrel" evidence="11">
    <location>
        <begin position="192"/>
        <end position="633"/>
    </location>
</feature>
<dbReference type="NCBIfam" id="TIGR01778">
    <property type="entry name" value="TonB-copper"/>
    <property type="match status" value="1"/>
</dbReference>
<dbReference type="PANTHER" id="PTHR30069:SF49">
    <property type="entry name" value="OUTER MEMBRANE PROTEIN C"/>
    <property type="match status" value="1"/>
</dbReference>
<evidence type="ECO:0000256" key="5">
    <source>
        <dbReference type="ARBA" id="ARBA00023077"/>
    </source>
</evidence>
<evidence type="ECO:0000259" key="12">
    <source>
        <dbReference type="Pfam" id="PF07715"/>
    </source>
</evidence>
<evidence type="ECO:0000256" key="4">
    <source>
        <dbReference type="ARBA" id="ARBA00022692"/>
    </source>
</evidence>
<dbReference type="AlphaFoldDB" id="A0AAD4ALM3"/>
<evidence type="ECO:0000259" key="11">
    <source>
        <dbReference type="Pfam" id="PF00593"/>
    </source>
</evidence>
<evidence type="ECO:0000256" key="8">
    <source>
        <dbReference type="PROSITE-ProRule" id="PRU01360"/>
    </source>
</evidence>
<feature type="chain" id="PRO_5042137559" evidence="10">
    <location>
        <begin position="20"/>
        <end position="673"/>
    </location>
</feature>
<dbReference type="Pfam" id="PF07715">
    <property type="entry name" value="Plug"/>
    <property type="match status" value="1"/>
</dbReference>
<name>A0AAD4ALM3_9GAMM</name>
<comment type="similarity">
    <text evidence="8 9">Belongs to the TonB-dependent receptor family.</text>
</comment>
<dbReference type="CDD" id="cd01347">
    <property type="entry name" value="ligand_gated_channel"/>
    <property type="match status" value="1"/>
</dbReference>
<dbReference type="InterPro" id="IPR012910">
    <property type="entry name" value="Plug_dom"/>
</dbReference>
<evidence type="ECO:0000256" key="2">
    <source>
        <dbReference type="ARBA" id="ARBA00022448"/>
    </source>
</evidence>
<evidence type="ECO:0000256" key="6">
    <source>
        <dbReference type="ARBA" id="ARBA00023136"/>
    </source>
</evidence>
<proteinExistence type="inferred from homology"/>
<keyword evidence="4 8" id="KW-0812">Transmembrane</keyword>
<dbReference type="PANTHER" id="PTHR30069">
    <property type="entry name" value="TONB-DEPENDENT OUTER MEMBRANE RECEPTOR"/>
    <property type="match status" value="1"/>
</dbReference>
<keyword evidence="6 8" id="KW-0472">Membrane</keyword>
<dbReference type="InterPro" id="IPR037066">
    <property type="entry name" value="Plug_dom_sf"/>
</dbReference>
<keyword evidence="5 9" id="KW-0798">TonB box</keyword>
<dbReference type="PROSITE" id="PS52016">
    <property type="entry name" value="TONB_DEPENDENT_REC_3"/>
    <property type="match status" value="1"/>
</dbReference>
<dbReference type="GO" id="GO:0015344">
    <property type="term" value="F:siderophore uptake transmembrane transporter activity"/>
    <property type="evidence" value="ECO:0007669"/>
    <property type="project" value="TreeGrafter"/>
</dbReference>
<reference evidence="13" key="2">
    <citation type="submission" date="2015-03" db="EMBL/GenBank/DDBJ databases">
        <title>Genome sequence of Pseudoalteromonas citrea.</title>
        <authorList>
            <person name="Xie B.-B."/>
            <person name="Rong J.-C."/>
            <person name="Qin Q.-L."/>
            <person name="Zhang Y.-Z."/>
        </authorList>
    </citation>
    <scope>NUCLEOTIDE SEQUENCE</scope>
    <source>
        <strain evidence="13">DSM 8771</strain>
    </source>
</reference>
<gene>
    <name evidence="13" type="ORF">PCIT_a1037</name>
</gene>
<comment type="caution">
    <text evidence="13">The sequence shown here is derived from an EMBL/GenBank/DDBJ whole genome shotgun (WGS) entry which is preliminary data.</text>
</comment>
<evidence type="ECO:0000256" key="1">
    <source>
        <dbReference type="ARBA" id="ARBA00004571"/>
    </source>
</evidence>
<evidence type="ECO:0000313" key="14">
    <source>
        <dbReference type="Proteomes" id="UP000016487"/>
    </source>
</evidence>
<evidence type="ECO:0000256" key="9">
    <source>
        <dbReference type="RuleBase" id="RU003357"/>
    </source>
</evidence>
<keyword evidence="2 8" id="KW-0813">Transport</keyword>
<reference evidence="13" key="1">
    <citation type="journal article" date="2012" name="J. Bacteriol.">
        <title>Genome sequences of type strains of seven species of the marine bacterium Pseudoalteromonas.</title>
        <authorList>
            <person name="Xie B.B."/>
            <person name="Shu Y.L."/>
            <person name="Qin Q.L."/>
            <person name="Rong J.C."/>
            <person name="Zhang X.Y."/>
            <person name="Chen X.L."/>
            <person name="Shi M."/>
            <person name="He H.L."/>
            <person name="Zhou B.C."/>
            <person name="Zhang Y.Z."/>
        </authorList>
    </citation>
    <scope>NUCLEOTIDE SEQUENCE</scope>
    <source>
        <strain evidence="13">DSM 8771</strain>
    </source>
</reference>
<dbReference type="GO" id="GO:0044718">
    <property type="term" value="P:siderophore transmembrane transport"/>
    <property type="evidence" value="ECO:0007669"/>
    <property type="project" value="TreeGrafter"/>
</dbReference>
<protein>
    <submittedName>
        <fullName evidence="13">Iron complex outermembrane recepter protein</fullName>
    </submittedName>
</protein>
<dbReference type="InterPro" id="IPR010100">
    <property type="entry name" value="TonB-dep_Cu_rcpt"/>
</dbReference>
<sequence>MMEKTILSIALLTAISAHADNSALERIVVVAPMHSPLDIKTDPKLPRQPLPAQDGADLLSSISGFSLIKKGAASSDPVFRGMAGSRLNIITDGGLTLGGCGNRMDPPTAYITPQSYDSLTVIKGPQTVLYGSGNSAATVVFERTNERLEQTGLSGFANMVAASAQRRSVNTDVKAGTQDYYMRFAGSYSRADDFSDGDNTPIHSKYKRWNADTEFAYTPADDKIISFTYGRSDGEVAYADRMMDGSLFDRTHSAIKTDWAIDHAFIKNVEAQWYYNNVDHVMDNYSLRPFSANMMMKHPTASNPDRRTHGGKIVLDAYFDDTNSVIFGVDHQQDRHRNRVSRNQPITPYETLARITDGEFKKTGIFAEYEHSLNTKQQIVSGLRLDHWQATDKRQNISVMMKTTPNPTASLTREDTLWSGFARLQQQNNNSSYFVGLGHTERFPDYWELLGGGRQSPNSLSAFGTEIEKTNQIDVGMLHKAKQWQGSISLFYSHIDDYILTDNLYGNAAMTKKVTRNVDAQTYGFEADISYDLTKNWVTGASINYVRASNLSDHIPLAQQPPLQARFTLDYQRTNWHIGMLWRVVAAQHRIAIGQGNIAGQDISKSTGFGTLALNASYSQSDSLDWSVGIDNLLDKTYSEHLSKSGSAVSGYPQIGKINEAGLTLWLNANWRF</sequence>
<evidence type="ECO:0000256" key="3">
    <source>
        <dbReference type="ARBA" id="ARBA00022452"/>
    </source>
</evidence>
<feature type="signal peptide" evidence="10">
    <location>
        <begin position="1"/>
        <end position="19"/>
    </location>
</feature>
<evidence type="ECO:0000256" key="7">
    <source>
        <dbReference type="ARBA" id="ARBA00023237"/>
    </source>
</evidence>
<dbReference type="SUPFAM" id="SSF56935">
    <property type="entry name" value="Porins"/>
    <property type="match status" value="1"/>
</dbReference>
<organism evidence="13 14">
    <name type="scientific">Pseudoalteromonas citrea</name>
    <dbReference type="NCBI Taxonomy" id="43655"/>
    <lineage>
        <taxon>Bacteria</taxon>
        <taxon>Pseudomonadati</taxon>
        <taxon>Pseudomonadota</taxon>
        <taxon>Gammaproteobacteria</taxon>
        <taxon>Alteromonadales</taxon>
        <taxon>Pseudoalteromonadaceae</taxon>
        <taxon>Pseudoalteromonas</taxon>
    </lineage>
</organism>
<keyword evidence="10" id="KW-0732">Signal</keyword>
<dbReference type="GO" id="GO:0009279">
    <property type="term" value="C:cell outer membrane"/>
    <property type="evidence" value="ECO:0007669"/>
    <property type="project" value="UniProtKB-SubCell"/>
</dbReference>